<protein>
    <recommendedName>
        <fullName evidence="4">Ferrichrome ABC transporter substrate-binding protein</fullName>
    </recommendedName>
</protein>
<reference evidence="3" key="1">
    <citation type="submission" date="2019-05" db="EMBL/GenBank/DDBJ databases">
        <title>Complete genome sequencing of Absiella argi strain JCM 30884.</title>
        <authorList>
            <person name="Sakamoto M."/>
            <person name="Murakami T."/>
            <person name="Mori H."/>
        </authorList>
    </citation>
    <scope>NUCLEOTIDE SEQUENCE [LARGE SCALE GENOMIC DNA]</scope>
    <source>
        <strain evidence="3">JCM 30884</strain>
    </source>
</reference>
<keyword evidence="3" id="KW-1185">Reference proteome</keyword>
<feature type="chain" id="PRO_5038931143" description="Ferrichrome ABC transporter substrate-binding protein" evidence="1">
    <location>
        <begin position="23"/>
        <end position="229"/>
    </location>
</feature>
<dbReference type="AlphaFoldDB" id="A0A6N4TLS7"/>
<name>A0A6N4TLS7_9FIRM</name>
<dbReference type="EMBL" id="AP019695">
    <property type="protein sequence ID" value="BBK24020.1"/>
    <property type="molecule type" value="Genomic_DNA"/>
</dbReference>
<sequence>MKQIVKMVLLSCCIFSFLMVNGCSKKEENKKEQITEEPKEKTQLIENQQYTSPLNPTENQILAYNDLSAAVEKEDNKEEAKQVAISFVYDFFTLSNKKSAEDIGGLQFIPSNKVATFMQYAKSYYYSNYSTIVNEYGKENLPEVDQVSVESMEEAQLDFGKFTNSGYIIKLKVTYKENKLPQEALKTNMTLRISNFEDFLYDRSVDYTKDPLVLKQETYQMCWRVLGVE</sequence>
<organism evidence="2 3">
    <name type="scientific">Amedibacterium intestinale</name>
    <dbReference type="NCBI Taxonomy" id="2583452"/>
    <lineage>
        <taxon>Bacteria</taxon>
        <taxon>Bacillati</taxon>
        <taxon>Bacillota</taxon>
        <taxon>Erysipelotrichia</taxon>
        <taxon>Erysipelotrichales</taxon>
        <taxon>Erysipelotrichaceae</taxon>
        <taxon>Amedibacterium</taxon>
    </lineage>
</organism>
<feature type="signal peptide" evidence="1">
    <location>
        <begin position="1"/>
        <end position="22"/>
    </location>
</feature>
<accession>A0A6N4TLS7</accession>
<evidence type="ECO:0000256" key="1">
    <source>
        <dbReference type="SAM" id="SignalP"/>
    </source>
</evidence>
<gene>
    <name evidence="2" type="ORF">Aargi30884_29230</name>
</gene>
<proteinExistence type="predicted"/>
<dbReference type="Proteomes" id="UP000464754">
    <property type="component" value="Chromosome"/>
</dbReference>
<evidence type="ECO:0000313" key="3">
    <source>
        <dbReference type="Proteomes" id="UP000464754"/>
    </source>
</evidence>
<evidence type="ECO:0000313" key="2">
    <source>
        <dbReference type="EMBL" id="BBK24020.1"/>
    </source>
</evidence>
<dbReference type="RefSeq" id="WP_115714390.1">
    <property type="nucleotide sequence ID" value="NZ_AP019695.1"/>
</dbReference>
<keyword evidence="1" id="KW-0732">Signal</keyword>
<dbReference type="KEGG" id="aarg:Aargi30884_29230"/>
<evidence type="ECO:0008006" key="4">
    <source>
        <dbReference type="Google" id="ProtNLM"/>
    </source>
</evidence>